<keyword evidence="3" id="KW-1185">Reference proteome</keyword>
<sequence length="190" mass="21203">MANEIDCTTGYKPIWLSDSHKVYVDQIVDMVVETSKSEPFIGVSSEPSQSDIHMLRGRLIQGLSSDRSGVLAVLWGSTIVGAVCMNRSATANQAHIAELTTGVVDKAHRKRGVVAVAFRGIVDRCSEEGIDILRLDVREGTDSERIWRRFGFMEYGRLEDYGRCNEERYTGVYLAQSVRSLNSILSTQIR</sequence>
<evidence type="ECO:0000259" key="1">
    <source>
        <dbReference type="PROSITE" id="PS51186"/>
    </source>
</evidence>
<reference evidence="2" key="2">
    <citation type="submission" date="2020-09" db="EMBL/GenBank/DDBJ databases">
        <authorList>
            <person name="Sun Q."/>
            <person name="Zhou Y."/>
        </authorList>
    </citation>
    <scope>NUCLEOTIDE SEQUENCE</scope>
    <source>
        <strain evidence="2">CGMCC 4.7278</strain>
    </source>
</reference>
<dbReference type="RefSeq" id="WP_188826847.1">
    <property type="nucleotide sequence ID" value="NZ_BMMW01000001.1"/>
</dbReference>
<reference evidence="2" key="1">
    <citation type="journal article" date="2014" name="Int. J. Syst. Evol. Microbiol.">
        <title>Complete genome sequence of Corynebacterium casei LMG S-19264T (=DSM 44701T), isolated from a smear-ripened cheese.</title>
        <authorList>
            <consortium name="US DOE Joint Genome Institute (JGI-PGF)"/>
            <person name="Walter F."/>
            <person name="Albersmeier A."/>
            <person name="Kalinowski J."/>
            <person name="Ruckert C."/>
        </authorList>
    </citation>
    <scope>NUCLEOTIDE SEQUENCE</scope>
    <source>
        <strain evidence="2">CGMCC 4.7278</strain>
    </source>
</reference>
<dbReference type="Pfam" id="PF00583">
    <property type="entry name" value="Acetyltransf_1"/>
    <property type="match status" value="1"/>
</dbReference>
<accession>A0A917Q7U0</accession>
<dbReference type="EMBL" id="BMMW01000001">
    <property type="protein sequence ID" value="GGK34293.1"/>
    <property type="molecule type" value="Genomic_DNA"/>
</dbReference>
<protein>
    <recommendedName>
        <fullName evidence="1">N-acetyltransferase domain-containing protein</fullName>
    </recommendedName>
</protein>
<proteinExistence type="predicted"/>
<name>A0A917Q7U0_9NOCA</name>
<dbReference type="AlphaFoldDB" id="A0A917Q7U0"/>
<organism evidence="2 3">
    <name type="scientific">Nocardia camponoti</name>
    <dbReference type="NCBI Taxonomy" id="1616106"/>
    <lineage>
        <taxon>Bacteria</taxon>
        <taxon>Bacillati</taxon>
        <taxon>Actinomycetota</taxon>
        <taxon>Actinomycetes</taxon>
        <taxon>Mycobacteriales</taxon>
        <taxon>Nocardiaceae</taxon>
        <taxon>Nocardia</taxon>
    </lineage>
</organism>
<dbReference type="Proteomes" id="UP000612956">
    <property type="component" value="Unassembled WGS sequence"/>
</dbReference>
<comment type="caution">
    <text evidence="2">The sequence shown here is derived from an EMBL/GenBank/DDBJ whole genome shotgun (WGS) entry which is preliminary data.</text>
</comment>
<dbReference type="PROSITE" id="PS51186">
    <property type="entry name" value="GNAT"/>
    <property type="match status" value="1"/>
</dbReference>
<dbReference type="SUPFAM" id="SSF55729">
    <property type="entry name" value="Acyl-CoA N-acyltransferases (Nat)"/>
    <property type="match status" value="1"/>
</dbReference>
<gene>
    <name evidence="2" type="ORF">GCM10011591_02510</name>
</gene>
<evidence type="ECO:0000313" key="2">
    <source>
        <dbReference type="EMBL" id="GGK34293.1"/>
    </source>
</evidence>
<dbReference type="Gene3D" id="3.40.630.30">
    <property type="match status" value="1"/>
</dbReference>
<dbReference type="InterPro" id="IPR000182">
    <property type="entry name" value="GNAT_dom"/>
</dbReference>
<feature type="domain" description="N-acetyltransferase" evidence="1">
    <location>
        <begin position="30"/>
        <end position="179"/>
    </location>
</feature>
<evidence type="ECO:0000313" key="3">
    <source>
        <dbReference type="Proteomes" id="UP000612956"/>
    </source>
</evidence>
<dbReference type="GO" id="GO:0016747">
    <property type="term" value="F:acyltransferase activity, transferring groups other than amino-acyl groups"/>
    <property type="evidence" value="ECO:0007669"/>
    <property type="project" value="InterPro"/>
</dbReference>
<dbReference type="InterPro" id="IPR016181">
    <property type="entry name" value="Acyl_CoA_acyltransferase"/>
</dbReference>